<comment type="caution">
    <text evidence="1">The sequence shown here is derived from an EMBL/GenBank/DDBJ whole genome shotgun (WGS) entry which is preliminary data.</text>
</comment>
<protein>
    <submittedName>
        <fullName evidence="1">Uncharacterized protein</fullName>
    </submittedName>
</protein>
<dbReference type="Proteomes" id="UP000187323">
    <property type="component" value="Unassembled WGS sequence"/>
</dbReference>
<reference evidence="1 2" key="1">
    <citation type="submission" date="2016-10" db="EMBL/GenBank/DDBJ databases">
        <title>Paenibacillus species isolates.</title>
        <authorList>
            <person name="Beno S.M."/>
        </authorList>
    </citation>
    <scope>NUCLEOTIDE SEQUENCE [LARGE SCALE GENOMIC DNA]</scope>
    <source>
        <strain evidence="1 2">FSL H7-0918</strain>
    </source>
</reference>
<evidence type="ECO:0000313" key="2">
    <source>
        <dbReference type="Proteomes" id="UP000187323"/>
    </source>
</evidence>
<name>A0AB36JI86_9BACL</name>
<dbReference type="EMBL" id="MPTO01000006">
    <property type="protein sequence ID" value="OME22056.1"/>
    <property type="molecule type" value="Genomic_DNA"/>
</dbReference>
<gene>
    <name evidence="1" type="ORF">BSK47_07715</name>
</gene>
<evidence type="ECO:0000313" key="1">
    <source>
        <dbReference type="EMBL" id="OME22056.1"/>
    </source>
</evidence>
<dbReference type="AlphaFoldDB" id="A0AB36JI86"/>
<accession>A0AB36JI86</accession>
<sequence>MIVGRLWEGGSGAVAGGSRVVAGGSRVVAGGSRVVAGGSRVVRGGSRVLAGGSVCFRTQLQLFAGLGPFLDSFGLERRYSS</sequence>
<organism evidence="1 2">
    <name type="scientific">Paenibacillus odorifer</name>
    <dbReference type="NCBI Taxonomy" id="189426"/>
    <lineage>
        <taxon>Bacteria</taxon>
        <taxon>Bacillati</taxon>
        <taxon>Bacillota</taxon>
        <taxon>Bacilli</taxon>
        <taxon>Bacillales</taxon>
        <taxon>Paenibacillaceae</taxon>
        <taxon>Paenibacillus</taxon>
    </lineage>
</organism>
<proteinExistence type="predicted"/>